<evidence type="ECO:0000313" key="1">
    <source>
        <dbReference type="EMBL" id="AGT17032.1"/>
    </source>
</evidence>
<reference evidence="1" key="1">
    <citation type="submission" date="2013-05" db="EMBL/GenBank/DDBJ databases">
        <title>Building the sugarcane genome for biotechnology and identifying evolutionary trends.</title>
        <authorList>
            <person name="De Setta N."/>
            <person name="Monteiro-Vitorello C.B."/>
            <person name="Metcalfe C.J."/>
            <person name="Cruz G.M.Q."/>
            <person name="Del Bem L.E."/>
            <person name="Vicentini R."/>
            <person name="Nogueira F.T.S."/>
            <person name="Campos R.A."/>
            <person name="Nunes S.L."/>
            <person name="Turrini P.C.G."/>
            <person name="Vieira A.P."/>
            <person name="Cruz E.A.O."/>
            <person name="Correa T.C.S."/>
            <person name="Hotta C.T."/>
            <person name="de Mello-Varani A."/>
            <person name="Vautrin S."/>
            <person name="Trindade A.S."/>
            <person name="Vilela M.M."/>
            <person name="Horta C.L."/>
            <person name="Sato P.M."/>
            <person name="de Andrade R.F."/>
            <person name="Nishiyama M.Y."/>
            <person name="Cardoso-Silva C.B."/>
            <person name="Scortecci K.C."/>
            <person name="Garcia A.A.F."/>
            <person name="Carneiro M.S."/>
            <person name="Kim C."/>
            <person name="Paterson A.H."/>
            <person name="Berges H."/>
            <person name="D'Hont A."/>
            <person name="de-Souza A.P."/>
            <person name="Souza G.M."/>
            <person name="Vincentz M."/>
            <person name="Kitajima J.P."/>
            <person name="Van Sluys M.-A."/>
        </authorList>
    </citation>
    <scope>NUCLEOTIDE SEQUENCE</scope>
</reference>
<gene>
    <name evidence="1" type="ORF">SHCRBa_089_D15_F_90</name>
</gene>
<sequence>MRHCAEGMSWLLQGKALRTLRYAGKRNKWRQEEREAAEARLENPLEGIDKRGREFFYGRRPKKLKEGRTKYNEPQTEVAEKALLVIKVAKERGEF</sequence>
<organism evidence="1">
    <name type="scientific">Saccharum hybrid cultivar R570</name>
    <dbReference type="NCBI Taxonomy" id="131158"/>
    <lineage>
        <taxon>Eukaryota</taxon>
        <taxon>Viridiplantae</taxon>
        <taxon>Streptophyta</taxon>
        <taxon>Embryophyta</taxon>
        <taxon>Tracheophyta</taxon>
        <taxon>Spermatophyta</taxon>
        <taxon>Magnoliopsida</taxon>
        <taxon>Liliopsida</taxon>
        <taxon>Poales</taxon>
        <taxon>Poaceae</taxon>
        <taxon>PACMAD clade</taxon>
        <taxon>Panicoideae</taxon>
        <taxon>Andropogonodae</taxon>
        <taxon>Andropogoneae</taxon>
        <taxon>Saccharinae</taxon>
        <taxon>Saccharum</taxon>
        <taxon>Saccharum officinarum species complex</taxon>
    </lineage>
</organism>
<protein>
    <submittedName>
        <fullName evidence="1">Uncharacterized protein</fullName>
    </submittedName>
</protein>
<dbReference type="EMBL" id="KF184972">
    <property type="protein sequence ID" value="AGT17032.1"/>
    <property type="molecule type" value="Genomic_DNA"/>
</dbReference>
<proteinExistence type="predicted"/>
<accession>A0A059Q0C7</accession>
<name>A0A059Q0C7_9POAL</name>
<dbReference type="AlphaFoldDB" id="A0A059Q0C7"/>